<sequence>MTIQTTRTEGEFRRLLVDRLAESTDARDRLGAALLSLFAHTKRLTLGDAIRTAVDMGFNDDDAVAAMERLARPNSANLKRFYVDCWSDEMRTVSYAELQERASGGNEAFMKWASQVEVVWALDHADAIGDHHSGQESQRS</sequence>
<proteinExistence type="predicted"/>
<keyword evidence="1" id="KW-0614">Plasmid</keyword>
<reference evidence="1 2" key="1">
    <citation type="submission" date="2018-03" db="EMBL/GenBank/DDBJ databases">
        <title>Ahniella affigens gen. nov., sp. nov., a gammaproteobacterium isolated from sandy soil near a stream.</title>
        <authorList>
            <person name="Ko Y."/>
            <person name="Kim J.-H."/>
        </authorList>
    </citation>
    <scope>NUCLEOTIDE SEQUENCE [LARGE SCALE GENOMIC DNA]</scope>
    <source>
        <strain evidence="1 2">D13</strain>
        <plasmid evidence="2">Plasmid unnamed</plasmid>
    </source>
</reference>
<protein>
    <submittedName>
        <fullName evidence="1">Uncharacterized protein</fullName>
    </submittedName>
</protein>
<gene>
    <name evidence="1" type="ORF">C7S18_23910</name>
</gene>
<evidence type="ECO:0000313" key="1">
    <source>
        <dbReference type="EMBL" id="AVQ00347.1"/>
    </source>
</evidence>
<dbReference type="AlphaFoldDB" id="A0A2P1PZT4"/>
<evidence type="ECO:0000313" key="2">
    <source>
        <dbReference type="Proteomes" id="UP000241074"/>
    </source>
</evidence>
<accession>A0A2P1PZT4</accession>
<name>A0A2P1PZT4_9GAMM</name>
<dbReference type="Proteomes" id="UP000241074">
    <property type="component" value="Plasmid unnamed"/>
</dbReference>
<reference evidence="1 2" key="2">
    <citation type="submission" date="2018-03" db="EMBL/GenBank/DDBJ databases">
        <authorList>
            <person name="Keele B.F."/>
        </authorList>
    </citation>
    <scope>NUCLEOTIDE SEQUENCE [LARGE SCALE GENOMIC DNA]</scope>
    <source>
        <strain evidence="1 2">D13</strain>
        <plasmid evidence="2">Plasmid unnamed</plasmid>
    </source>
</reference>
<geneLocation type="plasmid" evidence="1">
    <name>unnamed</name>
</geneLocation>
<keyword evidence="2" id="KW-1185">Reference proteome</keyword>
<dbReference type="KEGG" id="xba:C7S18_23910"/>
<organism evidence="1 2">
    <name type="scientific">Ahniella affigens</name>
    <dbReference type="NCBI Taxonomy" id="2021234"/>
    <lineage>
        <taxon>Bacteria</taxon>
        <taxon>Pseudomonadati</taxon>
        <taxon>Pseudomonadota</taxon>
        <taxon>Gammaproteobacteria</taxon>
        <taxon>Lysobacterales</taxon>
        <taxon>Rhodanobacteraceae</taxon>
        <taxon>Ahniella</taxon>
    </lineage>
</organism>
<dbReference type="EMBL" id="CP027861">
    <property type="protein sequence ID" value="AVQ00347.1"/>
    <property type="molecule type" value="Genomic_DNA"/>
</dbReference>